<dbReference type="InterPro" id="IPR002934">
    <property type="entry name" value="Polymerase_NTP_transf_dom"/>
</dbReference>
<gene>
    <name evidence="2" type="ORF">ACELLULO517_27525</name>
</gene>
<sequence length="235" mass="26576">MSDKKPNFTGVRAVLLFGSRARGDNERNSDTDILLIAPPGRPQHCSFGQLSMFFYPWSKLLADASNGELFVCHLTREAKPIYDPEGRLDRLRASFKLRTSYSHDINRASDLGWFLERHADALAAAVVARRIVWCVRTILIARTAERGVPVFSPTELAETTSSNPGREILLARHQHRADAPMRCHFSQFLTEEGCLPPLAREADPTDYKDYFRRTKNEVAISTITQGRKSSEQHYG</sequence>
<dbReference type="AlphaFoldDB" id="A0A963Z722"/>
<dbReference type="Pfam" id="PF01909">
    <property type="entry name" value="NTP_transf_2"/>
    <property type="match status" value="1"/>
</dbReference>
<dbReference type="RefSeq" id="WP_227310759.1">
    <property type="nucleotide sequence ID" value="NZ_JAESVA010000021.1"/>
</dbReference>
<dbReference type="Proteomes" id="UP000721844">
    <property type="component" value="Unassembled WGS sequence"/>
</dbReference>
<dbReference type="SUPFAM" id="SSF81301">
    <property type="entry name" value="Nucleotidyltransferase"/>
    <property type="match status" value="1"/>
</dbReference>
<dbReference type="GO" id="GO:0016779">
    <property type="term" value="F:nucleotidyltransferase activity"/>
    <property type="evidence" value="ECO:0007669"/>
    <property type="project" value="InterPro"/>
</dbReference>
<name>A0A963Z722_9PROT</name>
<keyword evidence="3" id="KW-1185">Reference proteome</keyword>
<evidence type="ECO:0000313" key="2">
    <source>
        <dbReference type="EMBL" id="MCB8884017.1"/>
    </source>
</evidence>
<evidence type="ECO:0000313" key="3">
    <source>
        <dbReference type="Proteomes" id="UP000721844"/>
    </source>
</evidence>
<accession>A0A963Z722</accession>
<dbReference type="Gene3D" id="3.30.460.10">
    <property type="entry name" value="Beta Polymerase, domain 2"/>
    <property type="match status" value="1"/>
</dbReference>
<dbReference type="CDD" id="cd05403">
    <property type="entry name" value="NT_KNTase_like"/>
    <property type="match status" value="1"/>
</dbReference>
<protein>
    <submittedName>
        <fullName evidence="2">Nucleotidyltransferase domain-containing protein</fullName>
    </submittedName>
</protein>
<comment type="caution">
    <text evidence="2">The sequence shown here is derived from an EMBL/GenBank/DDBJ whole genome shotgun (WGS) entry which is preliminary data.</text>
</comment>
<dbReference type="EMBL" id="JAESVA010000021">
    <property type="protein sequence ID" value="MCB8884017.1"/>
    <property type="molecule type" value="Genomic_DNA"/>
</dbReference>
<feature type="domain" description="Polymerase nucleotidyl transferase" evidence="1">
    <location>
        <begin position="11"/>
        <end position="41"/>
    </location>
</feature>
<dbReference type="InterPro" id="IPR043519">
    <property type="entry name" value="NT_sf"/>
</dbReference>
<evidence type="ECO:0000259" key="1">
    <source>
        <dbReference type="Pfam" id="PF01909"/>
    </source>
</evidence>
<organism evidence="2 3">
    <name type="scientific">Acidisoma cellulosilyticum</name>
    <dbReference type="NCBI Taxonomy" id="2802395"/>
    <lineage>
        <taxon>Bacteria</taxon>
        <taxon>Pseudomonadati</taxon>
        <taxon>Pseudomonadota</taxon>
        <taxon>Alphaproteobacteria</taxon>
        <taxon>Acetobacterales</taxon>
        <taxon>Acidocellaceae</taxon>
        <taxon>Acidisoma</taxon>
    </lineage>
</organism>
<reference evidence="2 3" key="1">
    <citation type="journal article" date="2021" name="Microorganisms">
        <title>Acidisoma silvae sp. nov. and Acidisomacellulosilytica sp. nov., Two Acidophilic Bacteria Isolated from Decaying Wood, Hydrolyzing Cellulose and Producing Poly-3-hydroxybutyrate.</title>
        <authorList>
            <person name="Mieszkin S."/>
            <person name="Pouder E."/>
            <person name="Uroz S."/>
            <person name="Simon-Colin C."/>
            <person name="Alain K."/>
        </authorList>
    </citation>
    <scope>NUCLEOTIDE SEQUENCE [LARGE SCALE GENOMIC DNA]</scope>
    <source>
        <strain evidence="2 3">HW T5.17</strain>
    </source>
</reference>
<proteinExistence type="predicted"/>